<dbReference type="InterPro" id="IPR000192">
    <property type="entry name" value="Aminotrans_V_dom"/>
</dbReference>
<proteinExistence type="predicted"/>
<keyword evidence="2" id="KW-0808">Transferase</keyword>
<dbReference type="GO" id="GO:0008483">
    <property type="term" value="F:transaminase activity"/>
    <property type="evidence" value="ECO:0007669"/>
    <property type="project" value="UniProtKB-KW"/>
</dbReference>
<dbReference type="Gene3D" id="3.40.640.10">
    <property type="entry name" value="Type I PLP-dependent aspartate aminotransferase-like (Major domain)"/>
    <property type="match status" value="1"/>
</dbReference>
<accession>A0A4U5J942</accession>
<organism evidence="2 3">
    <name type="scientific">Natronomonas salsuginis</name>
    <dbReference type="NCBI Taxonomy" id="2217661"/>
    <lineage>
        <taxon>Archaea</taxon>
        <taxon>Methanobacteriati</taxon>
        <taxon>Methanobacteriota</taxon>
        <taxon>Stenosarchaea group</taxon>
        <taxon>Halobacteria</taxon>
        <taxon>Halobacteriales</taxon>
        <taxon>Natronomonadaceae</taxon>
        <taxon>Natronomonas</taxon>
    </lineage>
</organism>
<dbReference type="PANTHER" id="PTHR43586:SF15">
    <property type="entry name" value="BLR3095 PROTEIN"/>
    <property type="match status" value="1"/>
</dbReference>
<protein>
    <submittedName>
        <fullName evidence="2">Aminotransferase class V-fold PLP-dependent enzyme</fullName>
    </submittedName>
</protein>
<sequence length="364" mass="38954">MNPAELRASIPVCESCMYLNTGASGPGPRPVVEAVVEAQRRHEFDACETDHYTAAAGIRDDAREVVAGHIGADPEDVALVASTGDGISRLANAVDWEPGDRVVRTDLEHPSGVLPWRRLAETGVEVTELACPDGRLPMDVYRDAVEDARLVCLSSESWVHGTRLSVAEAVEIAHDAGALVVVDAVQTVGQHPIDVAEWGADAVCASGHKWLLGPWGAGFLYVDPDSLDAFRPRHIGYRSAVDPTGDRLEYHPDARRFEVSTDAVAPYAGLVEAIETIESVGLGTIESRIERLTDRLKSSLGDRLVSPDDHESGLVVFEVDDATGFVSRADDAGVVVRDLPTGAVRASVHAFNTAEEIDALADLL</sequence>
<comment type="caution">
    <text evidence="2">The sequence shown here is derived from an EMBL/GenBank/DDBJ whole genome shotgun (WGS) entry which is preliminary data.</text>
</comment>
<dbReference type="InterPro" id="IPR015421">
    <property type="entry name" value="PyrdxlP-dep_Trfase_major"/>
</dbReference>
<dbReference type="PANTHER" id="PTHR43586">
    <property type="entry name" value="CYSTEINE DESULFURASE"/>
    <property type="match status" value="1"/>
</dbReference>
<dbReference type="Gene3D" id="3.90.1150.10">
    <property type="entry name" value="Aspartate Aminotransferase, domain 1"/>
    <property type="match status" value="1"/>
</dbReference>
<dbReference type="EMBL" id="QKNX01000003">
    <property type="protein sequence ID" value="TKR25640.1"/>
    <property type="molecule type" value="Genomic_DNA"/>
</dbReference>
<dbReference type="InterPro" id="IPR015424">
    <property type="entry name" value="PyrdxlP-dep_Trfase"/>
</dbReference>
<keyword evidence="2" id="KW-0032">Aminotransferase</keyword>
<evidence type="ECO:0000259" key="1">
    <source>
        <dbReference type="Pfam" id="PF00266"/>
    </source>
</evidence>
<dbReference type="SUPFAM" id="SSF53383">
    <property type="entry name" value="PLP-dependent transferases"/>
    <property type="match status" value="1"/>
</dbReference>
<feature type="domain" description="Aminotransferase class V" evidence="1">
    <location>
        <begin position="18"/>
        <end position="360"/>
    </location>
</feature>
<gene>
    <name evidence="2" type="ORF">DM868_09515</name>
</gene>
<name>A0A4U5J942_9EURY</name>
<reference evidence="2 3" key="1">
    <citation type="submission" date="2019-04" db="EMBL/GenBank/DDBJ databases">
        <title>Natronomonas sp. F20-122 a newhaloarchaeon isolated from a saline saltern of Isla Bacuta, Huelva, Spain.</title>
        <authorList>
            <person name="Duran-Viseras A."/>
            <person name="Sanchez-Porro C."/>
            <person name="Ventosa A."/>
        </authorList>
    </citation>
    <scope>NUCLEOTIDE SEQUENCE [LARGE SCALE GENOMIC DNA]</scope>
    <source>
        <strain evidence="2 3">F20-122</strain>
    </source>
</reference>
<dbReference type="Proteomes" id="UP000308037">
    <property type="component" value="Unassembled WGS sequence"/>
</dbReference>
<dbReference type="Pfam" id="PF00266">
    <property type="entry name" value="Aminotran_5"/>
    <property type="match status" value="1"/>
</dbReference>
<evidence type="ECO:0000313" key="2">
    <source>
        <dbReference type="EMBL" id="TKR25640.1"/>
    </source>
</evidence>
<dbReference type="AlphaFoldDB" id="A0A4U5J942"/>
<dbReference type="RefSeq" id="WP_137276647.1">
    <property type="nucleotide sequence ID" value="NZ_QKNX01000003.1"/>
</dbReference>
<dbReference type="OrthoDB" id="9577at2157"/>
<dbReference type="InterPro" id="IPR015422">
    <property type="entry name" value="PyrdxlP-dep_Trfase_small"/>
</dbReference>
<evidence type="ECO:0000313" key="3">
    <source>
        <dbReference type="Proteomes" id="UP000308037"/>
    </source>
</evidence>
<keyword evidence="3" id="KW-1185">Reference proteome</keyword>